<feature type="region of interest" description="Disordered" evidence="1">
    <location>
        <begin position="1"/>
        <end position="105"/>
    </location>
</feature>
<evidence type="ECO:0000256" key="1">
    <source>
        <dbReference type="SAM" id="MobiDB-lite"/>
    </source>
</evidence>
<dbReference type="Proteomes" id="UP000710432">
    <property type="component" value="Unassembled WGS sequence"/>
</dbReference>
<dbReference type="AlphaFoldDB" id="A0A8J6L384"/>
<dbReference type="Gene3D" id="3.40.50.720">
    <property type="entry name" value="NAD(P)-binding Rossmann-like Domain"/>
    <property type="match status" value="1"/>
</dbReference>
<dbReference type="SUPFAM" id="SSF51735">
    <property type="entry name" value="NAD(P)-binding Rossmann-fold domains"/>
    <property type="match status" value="1"/>
</dbReference>
<accession>A0A8J6L384</accession>
<proteinExistence type="predicted"/>
<name>A0A8J6L384_MICOH</name>
<reference evidence="2" key="1">
    <citation type="submission" date="2020-03" db="EMBL/GenBank/DDBJ databases">
        <title>Studies in the Genomics of Life Span.</title>
        <authorList>
            <person name="Glass D."/>
        </authorList>
    </citation>
    <scope>NUCLEOTIDE SEQUENCE</scope>
    <source>
        <strain evidence="2">LTLLF</strain>
        <tissue evidence="2">Muscle</tissue>
    </source>
</reference>
<comment type="caution">
    <text evidence="2">The sequence shown here is derived from an EMBL/GenBank/DDBJ whole genome shotgun (WGS) entry which is preliminary data.</text>
</comment>
<feature type="compositionally biased region" description="Basic and acidic residues" evidence="1">
    <location>
        <begin position="1"/>
        <end position="50"/>
    </location>
</feature>
<protein>
    <submittedName>
        <fullName evidence="2">THO complex subunit 2</fullName>
    </submittedName>
</protein>
<sequence length="163" mass="18594">MDKKDLDKSRERSREREKKDEKDRKERKRDHSNNDREVPPDITKRRKEENGTMGVSKHKSESPCESQYPNEKDKEKNKSKSSGKEKGSSDSFKSEKMDKISSGGKKGYLQLGKVDIFAANDPYTNLNYVVNMSQYASTHSKFHGTVMAENGKLVINGKAISVF</sequence>
<feature type="compositionally biased region" description="Basic and acidic residues" evidence="1">
    <location>
        <begin position="70"/>
        <end position="99"/>
    </location>
</feature>
<evidence type="ECO:0000313" key="2">
    <source>
        <dbReference type="EMBL" id="KAH0517973.1"/>
    </source>
</evidence>
<dbReference type="InterPro" id="IPR036291">
    <property type="entry name" value="NAD(P)-bd_dom_sf"/>
</dbReference>
<dbReference type="EMBL" id="JAATJU010013567">
    <property type="protein sequence ID" value="KAH0517973.1"/>
    <property type="molecule type" value="Genomic_DNA"/>
</dbReference>
<organism evidence="2 3">
    <name type="scientific">Microtus ochrogaster</name>
    <name type="common">Prairie vole</name>
    <dbReference type="NCBI Taxonomy" id="79684"/>
    <lineage>
        <taxon>Eukaryota</taxon>
        <taxon>Metazoa</taxon>
        <taxon>Chordata</taxon>
        <taxon>Craniata</taxon>
        <taxon>Vertebrata</taxon>
        <taxon>Euteleostomi</taxon>
        <taxon>Mammalia</taxon>
        <taxon>Eutheria</taxon>
        <taxon>Euarchontoglires</taxon>
        <taxon>Glires</taxon>
        <taxon>Rodentia</taxon>
        <taxon>Myomorpha</taxon>
        <taxon>Muroidea</taxon>
        <taxon>Cricetidae</taxon>
        <taxon>Arvicolinae</taxon>
        <taxon>Microtus</taxon>
    </lineage>
</organism>
<evidence type="ECO:0000313" key="3">
    <source>
        <dbReference type="Proteomes" id="UP000710432"/>
    </source>
</evidence>
<gene>
    <name evidence="2" type="ORF">LTLLF_118160</name>
</gene>